<dbReference type="GO" id="GO:0008295">
    <property type="term" value="P:spermidine biosynthetic process"/>
    <property type="evidence" value="ECO:0007669"/>
    <property type="project" value="InterPro"/>
</dbReference>
<reference evidence="16" key="1">
    <citation type="journal article" date="2016" name="Proc. Natl. Acad. Sci. U.S.A.">
        <title>Chromosome-level assembly of Arabidopsis thaliana Ler reveals the extent of translocation and inversion polymorphisms.</title>
        <authorList>
            <person name="Zapata L."/>
            <person name="Ding J."/>
            <person name="Willing E.M."/>
            <person name="Hartwig B."/>
            <person name="Bezdan D."/>
            <person name="Jiao W.B."/>
            <person name="Patel V."/>
            <person name="Velikkakam James G."/>
            <person name="Koornneef M."/>
            <person name="Ossowski S."/>
            <person name="Schneeberger K."/>
        </authorList>
    </citation>
    <scope>NUCLEOTIDE SEQUENCE [LARGE SCALE GENOMIC DNA]</scope>
    <source>
        <strain evidence="16">cv. Landsberg erecta</strain>
    </source>
</reference>
<keyword evidence="9" id="KW-0704">Schiff base</keyword>
<feature type="domain" description="Methyl-accepting transducer" evidence="13">
    <location>
        <begin position="468"/>
        <end position="669"/>
    </location>
</feature>
<dbReference type="Pfam" id="PF02675">
    <property type="entry name" value="AdoMet_dc"/>
    <property type="match status" value="1"/>
</dbReference>
<dbReference type="PANTHER" id="PTHR33866:SF1">
    <property type="entry name" value="S-ADENOSYLMETHIONINE DECARBOXYLASE PROENZYME"/>
    <property type="match status" value="1"/>
</dbReference>
<dbReference type="InterPro" id="IPR039379">
    <property type="entry name" value="Protoglobin_sensor_dom"/>
</dbReference>
<dbReference type="InterPro" id="IPR030385">
    <property type="entry name" value="G_IRG_dom"/>
</dbReference>
<dbReference type="GO" id="GO:0007165">
    <property type="term" value="P:signal transduction"/>
    <property type="evidence" value="ECO:0007669"/>
    <property type="project" value="UniProtKB-KW"/>
</dbReference>
<sequence>MELFPLFLLPNWTKVKPASRHPQRGIRAAGLWTPPMLKLKRLSWRSFRRPIRINFRSGLGLDLWSRILYNLGTWLYRGYLMFDPTVFDNLKVALENRIYDLDNLDEVITVTRRVDRLEMASMSRTFAIGFVLKGREAVTANLRLEASLKNLAAEILEMPGENPSCTLALCFDLDISDINKQCAEIDDALREIWQPEVAPRQTLQFLYGQNSERPYRNRPIVTDYFREHILGKYQLQCDCAKCRLDIIVLTLNQLPPQYTSTQAGAAYIKALYMNPQMQSDVLQALARSVQTVNRLLLGGTGMNRIRVDEHRVKQLEYMGITDSDLAYLAELKPHFAAITEAVVTELYAEITAESELKQMIDDHSTVERLKETQRWYFLSLFEGQIDTAFIEKRLYIGKVHSRIGLTTNWYLGTYMKYLDISVKHLRAAMPDGWMNGILALSKMFNFDSQLVLEAYEQDEKAKIQVLSDQRQDTLVRVNRAVQELADMMVQLSGSSQVALDTANYTAELQTQAHGKVDILRSRIGEIASVGTLLQEVSDQSQLLGLNAAIEAAHAGEFGSGFGIVAGEIRKLATHSKDSLKVIKTKLSEISGILGEVMNDASETARLAREQAASSQELSSFVQMIESGMVSVMPAIIRNDADETGEFLMALTPEQRITLHGFNNLTKSLSFNMYDICYTKTKEEREAYIAYIDEQYNSERLTKILNAVAEIIGAHVLNTAKQDYVPQGASVTLLVSEGPIVEVPYESYDESPGPFPNNVVLQLDKSHITVHTYPEYHPNEGISTFRADIDVSTCGEISPLKALNYLIHSFDTDIMTIDYRVRGFTRDIHGHKLFIDHDINSIQNYIPDAVIEAYDMIDVNVYQENIFHTNRDEETAVMSIRDEAAKLRQDIENEQAGKLRIALFGQPGAGKSSLINQIVGQTVAKTGARTDMTTEAQVIEHEELLLVDLPGYGTSRFPPNQWIQQFRPQELDLFLCVFAGKFHEADTTFFQELKAKGRVVLFVRNKRDDLWEDGKTTEELEADIREDVARQVGSEEPVYFVSCRTREGLPELVDAIYDALDPAMKDKYARSAKAFTKSHLETKKAACEKSVYRYAGLAAANGLNPVPGVNVGVDMSIMFKMFAEVRNAYGLTDEKVNKLIPSLLPLGKRVLDYGTKEGIMLLLKKFAGKSASRAVGRLIPLVGQAIAAAAGFGMTLAAGKSASRQAAEDQLQPAAPSVLEQNLHRLRGELIPYPQMRKVAFVGQPGAGKSTLMDWLTERSLSPRPLVGQRTDATHWGSSLHTPLLYRYRNHILVDSPGYDTHAHPVDALLRFFPFQSFDRIVVVLQGKIHAADDKLLTSLTRNGLRERTLVARGFAESLAPEEAEEDQARVK</sequence>
<keyword evidence="6" id="KW-0620">Polyamine biosynthesis</keyword>
<dbReference type="InterPro" id="IPR007743">
    <property type="entry name" value="Immunity-related_GTPase-like"/>
</dbReference>
<dbReference type="HAMAP" id="MF_00465">
    <property type="entry name" value="AdoMetDC_2"/>
    <property type="match status" value="1"/>
</dbReference>
<dbReference type="Gene3D" id="1.10.490.10">
    <property type="entry name" value="Globins"/>
    <property type="match status" value="1"/>
</dbReference>
<dbReference type="InterPro" id="IPR044398">
    <property type="entry name" value="Globin-sensor_dom"/>
</dbReference>
<gene>
    <name evidence="15" type="ORF">AXX17_ATUG04540</name>
</gene>
<dbReference type="InterPro" id="IPR004089">
    <property type="entry name" value="MCPsignal_dom"/>
</dbReference>
<protein>
    <submittedName>
        <fullName evidence="15">Uncharacterized protein</fullName>
    </submittedName>
</protein>
<dbReference type="InterPro" id="IPR003826">
    <property type="entry name" value="AdoMetDC_fam_prok"/>
</dbReference>
<dbReference type="EMBL" id="LUHQ01000025">
    <property type="protein sequence ID" value="OAO89096.1"/>
    <property type="molecule type" value="Genomic_DNA"/>
</dbReference>
<comment type="cofactor">
    <cofactor evidence="1">
        <name>pyruvate</name>
        <dbReference type="ChEBI" id="CHEBI:15361"/>
    </cofactor>
</comment>
<dbReference type="SMART" id="SM00283">
    <property type="entry name" value="MA"/>
    <property type="match status" value="1"/>
</dbReference>
<dbReference type="GO" id="GO:0004888">
    <property type="term" value="F:transmembrane signaling receptor activity"/>
    <property type="evidence" value="ECO:0007669"/>
    <property type="project" value="InterPro"/>
</dbReference>
<evidence type="ECO:0000256" key="2">
    <source>
        <dbReference type="ARBA" id="ARBA00005429"/>
    </source>
</evidence>
<dbReference type="InterPro" id="IPR012292">
    <property type="entry name" value="Globin/Proto"/>
</dbReference>
<dbReference type="PROSITE" id="PS51716">
    <property type="entry name" value="G_IRG"/>
    <property type="match status" value="1"/>
</dbReference>
<evidence type="ECO:0000256" key="10">
    <source>
        <dbReference type="ARBA" id="ARBA00023317"/>
    </source>
</evidence>
<dbReference type="SUPFAM" id="SSF46458">
    <property type="entry name" value="Globin-like"/>
    <property type="match status" value="1"/>
</dbReference>
<comment type="caution">
    <text evidence="15">The sequence shown here is derived from an EMBL/GenBank/DDBJ whole genome shotgun (WGS) entry which is preliminary data.</text>
</comment>
<dbReference type="GO" id="GO:0016020">
    <property type="term" value="C:membrane"/>
    <property type="evidence" value="ECO:0007669"/>
    <property type="project" value="InterPro"/>
</dbReference>
<keyword evidence="4" id="KW-0210">Decarboxylase</keyword>
<keyword evidence="11" id="KW-0807">Transducer</keyword>
<organism evidence="15 16">
    <name type="scientific">Arabidopsis thaliana</name>
    <name type="common">Mouse-ear cress</name>
    <dbReference type="NCBI Taxonomy" id="3702"/>
    <lineage>
        <taxon>Eukaryota</taxon>
        <taxon>Viridiplantae</taxon>
        <taxon>Streptophyta</taxon>
        <taxon>Embryophyta</taxon>
        <taxon>Tracheophyta</taxon>
        <taxon>Spermatophyta</taxon>
        <taxon>Magnoliopsida</taxon>
        <taxon>eudicotyledons</taxon>
        <taxon>Gunneridae</taxon>
        <taxon>Pentapetalae</taxon>
        <taxon>rosids</taxon>
        <taxon>malvids</taxon>
        <taxon>Brassicales</taxon>
        <taxon>Brassicaceae</taxon>
        <taxon>Camelineae</taxon>
        <taxon>Arabidopsis</taxon>
    </lineage>
</organism>
<evidence type="ECO:0000256" key="12">
    <source>
        <dbReference type="SAM" id="Coils"/>
    </source>
</evidence>
<dbReference type="Pfam" id="PF05049">
    <property type="entry name" value="IIGP"/>
    <property type="match status" value="1"/>
</dbReference>
<evidence type="ECO:0000256" key="5">
    <source>
        <dbReference type="ARBA" id="ARBA00022813"/>
    </source>
</evidence>
<evidence type="ECO:0000256" key="3">
    <source>
        <dbReference type="ARBA" id="ARBA00022691"/>
    </source>
</evidence>
<dbReference type="SUPFAM" id="SSF58104">
    <property type="entry name" value="Methyl-accepting chemotaxis protein (MCP) signaling domain"/>
    <property type="match status" value="1"/>
</dbReference>
<dbReference type="GO" id="GO:0006935">
    <property type="term" value="P:chemotaxis"/>
    <property type="evidence" value="ECO:0007669"/>
    <property type="project" value="InterPro"/>
</dbReference>
<dbReference type="PRINTS" id="PR00260">
    <property type="entry name" value="CHEMTRNSDUCR"/>
</dbReference>
<dbReference type="CDD" id="cd00882">
    <property type="entry name" value="Ras_like_GTPase"/>
    <property type="match status" value="1"/>
</dbReference>
<evidence type="ECO:0000256" key="8">
    <source>
        <dbReference type="ARBA" id="ARBA00023239"/>
    </source>
</evidence>
<evidence type="ECO:0000313" key="15">
    <source>
        <dbReference type="EMBL" id="OAO89096.1"/>
    </source>
</evidence>
<dbReference type="Pfam" id="PF01926">
    <property type="entry name" value="MMR_HSR1"/>
    <property type="match status" value="1"/>
</dbReference>
<dbReference type="InterPro" id="IPR009165">
    <property type="entry name" value="S-AdoMet_deCO2ase_bac"/>
</dbReference>
<dbReference type="Gene3D" id="3.60.90.10">
    <property type="entry name" value="S-adenosylmethionine decarboxylase"/>
    <property type="match status" value="1"/>
</dbReference>
<name>A0A178U577_ARATH</name>
<dbReference type="GO" id="GO:0019825">
    <property type="term" value="F:oxygen binding"/>
    <property type="evidence" value="ECO:0007669"/>
    <property type="project" value="InterPro"/>
</dbReference>
<evidence type="ECO:0000256" key="11">
    <source>
        <dbReference type="PROSITE-ProRule" id="PRU00284"/>
    </source>
</evidence>
<evidence type="ECO:0000313" key="16">
    <source>
        <dbReference type="Proteomes" id="UP000078284"/>
    </source>
</evidence>
<keyword evidence="12" id="KW-0175">Coiled coil</keyword>
<dbReference type="NCBIfam" id="TIGR03331">
    <property type="entry name" value="SAM_DCase_Eco"/>
    <property type="match status" value="1"/>
</dbReference>
<dbReference type="CDD" id="cd01068">
    <property type="entry name" value="globin_sensor"/>
    <property type="match status" value="1"/>
</dbReference>
<keyword evidence="3" id="KW-0949">S-adenosyl-L-methionine</keyword>
<keyword evidence="5" id="KW-0068">Autocatalytic cleavage</keyword>
<evidence type="ECO:0000256" key="1">
    <source>
        <dbReference type="ARBA" id="ARBA00001928"/>
    </source>
</evidence>
<dbReference type="InterPro" id="IPR004090">
    <property type="entry name" value="Chemotax_Me-accpt_rcpt"/>
</dbReference>
<evidence type="ECO:0000259" key="13">
    <source>
        <dbReference type="PROSITE" id="PS50111"/>
    </source>
</evidence>
<comment type="similarity">
    <text evidence="2">Belongs to the TRAFAC class dynamin-like GTPase superfamily. IRG family.</text>
</comment>
<dbReference type="PROSITE" id="PS50111">
    <property type="entry name" value="CHEMOTAXIS_TRANSDUC_2"/>
    <property type="match status" value="1"/>
</dbReference>
<accession>A0A178U577</accession>
<dbReference type="Pfam" id="PF11563">
    <property type="entry name" value="Protoglobin"/>
    <property type="match status" value="1"/>
</dbReference>
<dbReference type="InterPro" id="IPR006073">
    <property type="entry name" value="GTP-bd"/>
</dbReference>
<dbReference type="Gene3D" id="1.10.287.950">
    <property type="entry name" value="Methyl-accepting chemotaxis protein"/>
    <property type="match status" value="1"/>
</dbReference>
<dbReference type="InterPro" id="IPR027417">
    <property type="entry name" value="P-loop_NTPase"/>
</dbReference>
<dbReference type="PANTHER" id="PTHR33866">
    <property type="entry name" value="S-ADENOSYLMETHIONINE DECARBOXYLASE PROENZYME"/>
    <property type="match status" value="1"/>
</dbReference>
<evidence type="ECO:0000256" key="4">
    <source>
        <dbReference type="ARBA" id="ARBA00022793"/>
    </source>
</evidence>
<dbReference type="InterPro" id="IPR009050">
    <property type="entry name" value="Globin-like_sf"/>
</dbReference>
<keyword evidence="10" id="KW-0670">Pyruvate</keyword>
<keyword evidence="7" id="KW-0865">Zymogen</keyword>
<evidence type="ECO:0000256" key="9">
    <source>
        <dbReference type="ARBA" id="ARBA00023270"/>
    </source>
</evidence>
<evidence type="ECO:0000256" key="7">
    <source>
        <dbReference type="ARBA" id="ARBA00023145"/>
    </source>
</evidence>
<proteinExistence type="inferred from homology"/>
<keyword evidence="8" id="KW-0456">Lyase</keyword>
<dbReference type="SUPFAM" id="SSF56276">
    <property type="entry name" value="S-adenosylmethionine decarboxylase"/>
    <property type="match status" value="1"/>
</dbReference>
<dbReference type="InterPro" id="IPR019657">
    <property type="entry name" value="ComFB"/>
</dbReference>
<dbReference type="GO" id="GO:0004014">
    <property type="term" value="F:adenosylmethionine decarboxylase activity"/>
    <property type="evidence" value="ECO:0007669"/>
    <property type="project" value="InterPro"/>
</dbReference>
<feature type="domain" description="IRG-type G" evidence="14">
    <location>
        <begin position="896"/>
        <end position="1058"/>
    </location>
</feature>
<dbReference type="InterPro" id="IPR016067">
    <property type="entry name" value="S-AdoMet_deCO2ase_core"/>
</dbReference>
<dbReference type="Proteomes" id="UP000078284">
    <property type="component" value="Unassembled WGS sequence"/>
</dbReference>
<dbReference type="GO" id="GO:0020037">
    <property type="term" value="F:heme binding"/>
    <property type="evidence" value="ECO:0007669"/>
    <property type="project" value="InterPro"/>
</dbReference>
<dbReference type="SUPFAM" id="SSF52540">
    <property type="entry name" value="P-loop containing nucleoside triphosphate hydrolases"/>
    <property type="match status" value="2"/>
</dbReference>
<dbReference type="Gene3D" id="3.40.50.300">
    <property type="entry name" value="P-loop containing nucleotide triphosphate hydrolases"/>
    <property type="match status" value="2"/>
</dbReference>
<dbReference type="Pfam" id="PF00015">
    <property type="entry name" value="MCPsignal"/>
    <property type="match status" value="1"/>
</dbReference>
<evidence type="ECO:0000256" key="6">
    <source>
        <dbReference type="ARBA" id="ARBA00023115"/>
    </source>
</evidence>
<feature type="coiled-coil region" evidence="12">
    <location>
        <begin position="869"/>
        <end position="896"/>
    </location>
</feature>
<dbReference type="GO" id="GO:0005525">
    <property type="term" value="F:GTP binding"/>
    <property type="evidence" value="ECO:0007669"/>
    <property type="project" value="InterPro"/>
</dbReference>
<evidence type="ECO:0000259" key="14">
    <source>
        <dbReference type="PROSITE" id="PS51716"/>
    </source>
</evidence>
<dbReference type="Pfam" id="PF10719">
    <property type="entry name" value="ComFB"/>
    <property type="match status" value="1"/>
</dbReference>